<evidence type="ECO:0000256" key="2">
    <source>
        <dbReference type="RuleBase" id="RU364082"/>
    </source>
</evidence>
<gene>
    <name evidence="4" type="ORF">SAMN00768000_1296</name>
</gene>
<dbReference type="AlphaFoldDB" id="A0A1W1WC76"/>
<feature type="domain" description="RmlD-like substrate binding" evidence="3">
    <location>
        <begin position="1"/>
        <end position="247"/>
    </location>
</feature>
<proteinExistence type="inferred from homology"/>
<dbReference type="OrthoDB" id="9803892at2"/>
<dbReference type="PANTHER" id="PTHR10491:SF4">
    <property type="entry name" value="METHIONINE ADENOSYLTRANSFERASE 2 SUBUNIT BETA"/>
    <property type="match status" value="1"/>
</dbReference>
<evidence type="ECO:0000256" key="1">
    <source>
        <dbReference type="ARBA" id="ARBA00010944"/>
    </source>
</evidence>
<comment type="pathway">
    <text evidence="2">Carbohydrate biosynthesis; dTDP-L-rhamnose biosynthesis.</text>
</comment>
<dbReference type="Pfam" id="PF04321">
    <property type="entry name" value="RmlD_sub_bind"/>
    <property type="match status" value="1"/>
</dbReference>
<dbReference type="InterPro" id="IPR005913">
    <property type="entry name" value="dTDP_dehydrorham_reduct"/>
</dbReference>
<protein>
    <recommendedName>
        <fullName evidence="2">dTDP-4-dehydrorhamnose reductase</fullName>
        <ecNumber evidence="2">1.1.1.133</ecNumber>
    </recommendedName>
</protein>
<keyword evidence="5" id="KW-1185">Reference proteome</keyword>
<dbReference type="SUPFAM" id="SSF51735">
    <property type="entry name" value="NAD(P)-binding Rossmann-fold domains"/>
    <property type="match status" value="1"/>
</dbReference>
<dbReference type="GO" id="GO:0005829">
    <property type="term" value="C:cytosol"/>
    <property type="evidence" value="ECO:0007669"/>
    <property type="project" value="TreeGrafter"/>
</dbReference>
<keyword evidence="2" id="KW-0560">Oxidoreductase</keyword>
<evidence type="ECO:0000313" key="4">
    <source>
        <dbReference type="EMBL" id="SMC03825.1"/>
    </source>
</evidence>
<dbReference type="Gene3D" id="3.40.50.720">
    <property type="entry name" value="NAD(P)-binding Rossmann-like Domain"/>
    <property type="match status" value="1"/>
</dbReference>
<dbReference type="GO" id="GO:0019305">
    <property type="term" value="P:dTDP-rhamnose biosynthetic process"/>
    <property type="evidence" value="ECO:0007669"/>
    <property type="project" value="UniProtKB-UniPathway"/>
</dbReference>
<keyword evidence="2" id="KW-0521">NADP</keyword>
<name>A0A1W1WC76_SULTA</name>
<dbReference type="GO" id="GO:0008831">
    <property type="term" value="F:dTDP-4-dehydrorhamnose reductase activity"/>
    <property type="evidence" value="ECO:0007669"/>
    <property type="project" value="UniProtKB-EC"/>
</dbReference>
<dbReference type="InterPro" id="IPR036291">
    <property type="entry name" value="NAD(P)-bd_dom_sf"/>
</dbReference>
<dbReference type="STRING" id="28034.BFX07_09755"/>
<accession>A0A1W1WC76</accession>
<dbReference type="PANTHER" id="PTHR10491">
    <property type="entry name" value="DTDP-4-DEHYDRORHAMNOSE REDUCTASE"/>
    <property type="match status" value="1"/>
</dbReference>
<dbReference type="EMBL" id="FWWY01000001">
    <property type="protein sequence ID" value="SMC03825.1"/>
    <property type="molecule type" value="Genomic_DNA"/>
</dbReference>
<reference evidence="5" key="1">
    <citation type="submission" date="2017-04" db="EMBL/GenBank/DDBJ databases">
        <authorList>
            <person name="Varghese N."/>
            <person name="Submissions S."/>
        </authorList>
    </citation>
    <scope>NUCLEOTIDE SEQUENCE [LARGE SCALE GENOMIC DNA]</scope>
    <source>
        <strain evidence="5">DSM 9293</strain>
    </source>
</reference>
<dbReference type="RefSeq" id="WP_084661056.1">
    <property type="nucleotide sequence ID" value="NZ_FWWY01000001.1"/>
</dbReference>
<dbReference type="UniPathway" id="UPA00124"/>
<dbReference type="EC" id="1.1.1.133" evidence="2"/>
<comment type="function">
    <text evidence="2">Catalyzes the reduction of dTDP-6-deoxy-L-lyxo-4-hexulose to yield dTDP-L-rhamnose.</text>
</comment>
<dbReference type="InterPro" id="IPR029903">
    <property type="entry name" value="RmlD-like-bd"/>
</dbReference>
<comment type="similarity">
    <text evidence="1 2">Belongs to the dTDP-4-dehydrorhamnose reductase family.</text>
</comment>
<organism evidence="4 5">
    <name type="scientific">Sulfobacillus thermosulfidooxidans (strain DSM 9293 / VKM B-1269 / AT-1)</name>
    <dbReference type="NCBI Taxonomy" id="929705"/>
    <lineage>
        <taxon>Bacteria</taxon>
        <taxon>Bacillati</taxon>
        <taxon>Bacillota</taxon>
        <taxon>Clostridia</taxon>
        <taxon>Eubacteriales</taxon>
        <taxon>Clostridiales Family XVII. Incertae Sedis</taxon>
        <taxon>Sulfobacillus</taxon>
    </lineage>
</organism>
<sequence>MRVMIFGPTGMLGHQLLKEAINRDYQIWALSRSKPVSSFVAEALSHVNVQWITPVDAIKHRDVIDEWIGEIHPDVMVNAAGLVKQAPGGEDMAELLPINALFPRALQIMALKWKTKLIHVSSDCVFDGQRGFYHEKDVPNAHDAYGQSKILGEVLGPYCLTLRTSIVGPELSTKRGLYEWFRHQAPGRVYGFTQSIFSGVSTVYLANLIWDVAEQYPHLEGLFHVATEPISKYDLLVLIRDTLNLKIRIIPDSSVFCNRSLNPRKFFEATGIMPPPWQEMVYDLARSSLIR</sequence>
<evidence type="ECO:0000313" key="5">
    <source>
        <dbReference type="Proteomes" id="UP000192660"/>
    </source>
</evidence>
<dbReference type="CDD" id="cd05254">
    <property type="entry name" value="dTDP_HR_like_SDR_e"/>
    <property type="match status" value="1"/>
</dbReference>
<dbReference type="Proteomes" id="UP000192660">
    <property type="component" value="Unassembled WGS sequence"/>
</dbReference>
<evidence type="ECO:0000259" key="3">
    <source>
        <dbReference type="Pfam" id="PF04321"/>
    </source>
</evidence>